<keyword evidence="6" id="KW-0808">Transferase</keyword>
<dbReference type="Gene3D" id="3.30.450.20">
    <property type="entry name" value="PAS domain"/>
    <property type="match status" value="4"/>
</dbReference>
<evidence type="ECO:0000256" key="8">
    <source>
        <dbReference type="ARBA" id="ARBA00022741"/>
    </source>
</evidence>
<dbReference type="PROSITE" id="PS50113">
    <property type="entry name" value="PAC"/>
    <property type="match status" value="2"/>
</dbReference>
<comment type="caution">
    <text evidence="22">The sequence shown here is derived from an EMBL/GenBank/DDBJ whole genome shotgun (WGS) entry which is preliminary data.</text>
</comment>
<feature type="domain" description="HAMP" evidence="21">
    <location>
        <begin position="319"/>
        <end position="372"/>
    </location>
</feature>
<keyword evidence="4" id="KW-1003">Cell membrane</keyword>
<evidence type="ECO:0000256" key="11">
    <source>
        <dbReference type="ARBA" id="ARBA00022989"/>
    </source>
</evidence>
<evidence type="ECO:0000256" key="10">
    <source>
        <dbReference type="ARBA" id="ARBA00022840"/>
    </source>
</evidence>
<dbReference type="SUPFAM" id="SSF158472">
    <property type="entry name" value="HAMP domain-like"/>
    <property type="match status" value="1"/>
</dbReference>
<dbReference type="InterPro" id="IPR001789">
    <property type="entry name" value="Sig_transdc_resp-reg_receiver"/>
</dbReference>
<dbReference type="SMART" id="SM00387">
    <property type="entry name" value="HATPase_c"/>
    <property type="match status" value="1"/>
</dbReference>
<keyword evidence="11 16" id="KW-1133">Transmembrane helix</keyword>
<dbReference type="Gene3D" id="6.10.340.10">
    <property type="match status" value="1"/>
</dbReference>
<dbReference type="CDD" id="cd12914">
    <property type="entry name" value="PDC1_DGC_like"/>
    <property type="match status" value="1"/>
</dbReference>
<dbReference type="InterPro" id="IPR005467">
    <property type="entry name" value="His_kinase_dom"/>
</dbReference>
<evidence type="ECO:0000256" key="2">
    <source>
        <dbReference type="ARBA" id="ARBA00004651"/>
    </source>
</evidence>
<dbReference type="Gene3D" id="1.10.287.130">
    <property type="match status" value="1"/>
</dbReference>
<keyword evidence="13 16" id="KW-0472">Membrane</keyword>
<dbReference type="InterPro" id="IPR013767">
    <property type="entry name" value="PAS_fold"/>
</dbReference>
<dbReference type="InterPro" id="IPR001610">
    <property type="entry name" value="PAC"/>
</dbReference>
<dbReference type="CDD" id="cd00130">
    <property type="entry name" value="PAS"/>
    <property type="match status" value="2"/>
</dbReference>
<dbReference type="CDD" id="cd00075">
    <property type="entry name" value="HATPase"/>
    <property type="match status" value="1"/>
</dbReference>
<dbReference type="InterPro" id="IPR003660">
    <property type="entry name" value="HAMP_dom"/>
</dbReference>
<proteinExistence type="predicted"/>
<dbReference type="CDD" id="cd12915">
    <property type="entry name" value="PDC2_DGC_like"/>
    <property type="match status" value="1"/>
</dbReference>
<feature type="domain" description="Response regulatory" evidence="18">
    <location>
        <begin position="883"/>
        <end position="999"/>
    </location>
</feature>
<evidence type="ECO:0000256" key="15">
    <source>
        <dbReference type="SAM" id="Coils"/>
    </source>
</evidence>
<evidence type="ECO:0000259" key="17">
    <source>
        <dbReference type="PROSITE" id="PS50109"/>
    </source>
</evidence>
<feature type="domain" description="PAS" evidence="19">
    <location>
        <begin position="505"/>
        <end position="587"/>
    </location>
</feature>
<dbReference type="InterPro" id="IPR003594">
    <property type="entry name" value="HATPase_dom"/>
</dbReference>
<sequence length="1006" mass="110539">MTTSPRVADRPVARPDRREQRWSLSARLLVLLAAALVPVVAIAVYSQVELRREYRAEVHRQALQLLGGLESEQEQLLEEIRHLLATVRQTRIVREQDMAECARFMDRLRPDYPAYLDLYVTDRNGVIRCSTDAASLGITIGDRVHVRRAIETDGLASSGYILKRSNGRPALPFAIPYHDDADRVAGVVTVLLDTRWLEDYASRRSLPENATFVLADENGTVLARAPARPDLVGVGLPAPWHSLLHASGSGVEELPGLDGVDRIVAYSPPVPGTGGLLVAVTLDREKALAPIDRTSYRMVGLLALILALVATILWWGTSRLVRAPVAALVAATERWRRGDLAVRAGLTGVPREIAALGDAFDAMLEDLEAQQARLRRAEARYRSIVDTAVDAMAVIDEHGIVQSFNPAAERTFGYQADEVIGRNVSMLMPEPHRSNHDGYLAHYRRTGERKVIGIGREVEGRRKDGSIFPLELAIAEWRVDGERFFTGIMRDITERRETQRRLEESNRLLTTIIESIPEPVFVRDREGRFILVNSSTCALLGRDAAAVLGTRDRDYCPPAIADRIEASDREVLETGRAIVLEQELQDSTGQRRTCLSTKAPLRDASGAVVGVIGIAFDISERKRSEEHLHAAKAEAERANLAKSKFLAAASHDLRQPVQSLTLFLDLLKVRLRDHPAAVVLGNMEQALEALGALLDSLLDVSKLDAGLVVAQPAPIPLAPLLERLAAEYAPRAEAAGLRLRVVSPRVVVRSDPVLLERMLRNLIENALRYTKRGGVLVGCRRRGEHVRIEVVDTGIGIASDQFQDVFEEFYQVGNPERDRRKGLGLGLAVVRRLSRLLDHPVELHSRPGRGSTFAILVPRATVVELPQPPARFSGGDGGFSPGVVMVIEDDALIRIGLEAMIEDWGHTVLAAASVDEAIVMTDREPLPDAVVTDYRLQGGRTGLDAVLSLQAKLGRPIPATIVTGDTAPERLAEAKRGGFRLLHKPVGPLELKEAVTAMLRESRKMG</sequence>
<comment type="subcellular location">
    <subcellularLocation>
        <location evidence="2">Cell membrane</location>
        <topology evidence="2">Multi-pass membrane protein</topology>
    </subcellularLocation>
</comment>
<evidence type="ECO:0000259" key="20">
    <source>
        <dbReference type="PROSITE" id="PS50113"/>
    </source>
</evidence>
<feature type="modified residue" description="4-aspartylphosphate" evidence="14">
    <location>
        <position position="933"/>
    </location>
</feature>
<dbReference type="Pfam" id="PF00072">
    <property type="entry name" value="Response_reg"/>
    <property type="match status" value="1"/>
</dbReference>
<dbReference type="RefSeq" id="WP_418158770.1">
    <property type="nucleotide sequence ID" value="NZ_JBBLZC010000005.1"/>
</dbReference>
<dbReference type="Pfam" id="PF08448">
    <property type="entry name" value="PAS_4"/>
    <property type="match status" value="1"/>
</dbReference>
<keyword evidence="12" id="KW-0902">Two-component regulatory system</keyword>
<feature type="domain" description="PAC" evidence="20">
    <location>
        <begin position="578"/>
        <end position="630"/>
    </location>
</feature>
<dbReference type="Pfam" id="PF00672">
    <property type="entry name" value="HAMP"/>
    <property type="match status" value="1"/>
</dbReference>
<accession>A0ABU8XPY5</accession>
<evidence type="ECO:0000256" key="14">
    <source>
        <dbReference type="PROSITE-ProRule" id="PRU00169"/>
    </source>
</evidence>
<dbReference type="InterPro" id="IPR036097">
    <property type="entry name" value="HisK_dim/P_sf"/>
</dbReference>
<evidence type="ECO:0000313" key="23">
    <source>
        <dbReference type="Proteomes" id="UP001375743"/>
    </source>
</evidence>
<dbReference type="PRINTS" id="PR00344">
    <property type="entry name" value="BCTRLSENSOR"/>
</dbReference>
<dbReference type="SUPFAM" id="SSF55874">
    <property type="entry name" value="ATPase domain of HSP90 chaperone/DNA topoisomerase II/histidine kinase"/>
    <property type="match status" value="1"/>
</dbReference>
<evidence type="ECO:0000259" key="18">
    <source>
        <dbReference type="PROSITE" id="PS50110"/>
    </source>
</evidence>
<evidence type="ECO:0000259" key="21">
    <source>
        <dbReference type="PROSITE" id="PS50885"/>
    </source>
</evidence>
<dbReference type="InterPro" id="IPR000014">
    <property type="entry name" value="PAS"/>
</dbReference>
<evidence type="ECO:0000313" key="22">
    <source>
        <dbReference type="EMBL" id="MEK0082921.1"/>
    </source>
</evidence>
<keyword evidence="9" id="KW-0418">Kinase</keyword>
<dbReference type="PROSITE" id="PS50109">
    <property type="entry name" value="HIS_KIN"/>
    <property type="match status" value="1"/>
</dbReference>
<dbReference type="SUPFAM" id="SSF52172">
    <property type="entry name" value="CheY-like"/>
    <property type="match status" value="1"/>
</dbReference>
<feature type="domain" description="Histidine kinase" evidence="17">
    <location>
        <begin position="648"/>
        <end position="861"/>
    </location>
</feature>
<dbReference type="PANTHER" id="PTHR42878:SF7">
    <property type="entry name" value="SENSOR HISTIDINE KINASE GLRK"/>
    <property type="match status" value="1"/>
</dbReference>
<dbReference type="InterPro" id="IPR003661">
    <property type="entry name" value="HisK_dim/P_dom"/>
</dbReference>
<feature type="transmembrane region" description="Helical" evidence="16">
    <location>
        <begin position="24"/>
        <end position="45"/>
    </location>
</feature>
<dbReference type="NCBIfam" id="TIGR00229">
    <property type="entry name" value="sensory_box"/>
    <property type="match status" value="2"/>
</dbReference>
<evidence type="ECO:0000256" key="12">
    <source>
        <dbReference type="ARBA" id="ARBA00023012"/>
    </source>
</evidence>
<dbReference type="Proteomes" id="UP001375743">
    <property type="component" value="Unassembled WGS sequence"/>
</dbReference>
<evidence type="ECO:0000256" key="3">
    <source>
        <dbReference type="ARBA" id="ARBA00012438"/>
    </source>
</evidence>
<dbReference type="Pfam" id="PF02743">
    <property type="entry name" value="dCache_1"/>
    <property type="match status" value="1"/>
</dbReference>
<dbReference type="CDD" id="cd00082">
    <property type="entry name" value="HisKA"/>
    <property type="match status" value="1"/>
</dbReference>
<evidence type="ECO:0000256" key="4">
    <source>
        <dbReference type="ARBA" id="ARBA00022475"/>
    </source>
</evidence>
<dbReference type="InterPro" id="IPR036890">
    <property type="entry name" value="HATPase_C_sf"/>
</dbReference>
<dbReference type="SMART" id="SM00388">
    <property type="entry name" value="HisKA"/>
    <property type="match status" value="1"/>
</dbReference>
<keyword evidence="15" id="KW-0175">Coiled coil</keyword>
<keyword evidence="10" id="KW-0067">ATP-binding</keyword>
<evidence type="ECO:0000256" key="5">
    <source>
        <dbReference type="ARBA" id="ARBA00022553"/>
    </source>
</evidence>
<comment type="catalytic activity">
    <reaction evidence="1">
        <text>ATP + protein L-histidine = ADP + protein N-phospho-L-histidine.</text>
        <dbReference type="EC" id="2.7.13.3"/>
    </reaction>
</comment>
<evidence type="ECO:0000256" key="1">
    <source>
        <dbReference type="ARBA" id="ARBA00000085"/>
    </source>
</evidence>
<feature type="coiled-coil region" evidence="15">
    <location>
        <begin position="360"/>
        <end position="387"/>
    </location>
</feature>
<dbReference type="InterPro" id="IPR050351">
    <property type="entry name" value="BphY/WalK/GraS-like"/>
</dbReference>
<dbReference type="Pfam" id="PF00512">
    <property type="entry name" value="HisKA"/>
    <property type="match status" value="1"/>
</dbReference>
<evidence type="ECO:0000259" key="19">
    <source>
        <dbReference type="PROSITE" id="PS50112"/>
    </source>
</evidence>
<organism evidence="22 23">
    <name type="scientific">Benzoatithermus flavus</name>
    <dbReference type="NCBI Taxonomy" id="3108223"/>
    <lineage>
        <taxon>Bacteria</taxon>
        <taxon>Pseudomonadati</taxon>
        <taxon>Pseudomonadota</taxon>
        <taxon>Alphaproteobacteria</taxon>
        <taxon>Geminicoccales</taxon>
        <taxon>Geminicoccaceae</taxon>
        <taxon>Benzoatithermus</taxon>
    </lineage>
</organism>
<evidence type="ECO:0000256" key="6">
    <source>
        <dbReference type="ARBA" id="ARBA00022679"/>
    </source>
</evidence>
<evidence type="ECO:0000256" key="16">
    <source>
        <dbReference type="SAM" id="Phobius"/>
    </source>
</evidence>
<dbReference type="Gene3D" id="3.40.50.2300">
    <property type="match status" value="1"/>
</dbReference>
<reference evidence="22 23" key="1">
    <citation type="submission" date="2024-01" db="EMBL/GenBank/DDBJ databases">
        <title>Multi-omics insights into the function and evolution of sodium benzoate biodegradation pathways in Benzoatithermus flavus gen. nov., sp. nov. from hot spring.</title>
        <authorList>
            <person name="Hu C.-J."/>
            <person name="Li W.-J."/>
        </authorList>
    </citation>
    <scope>NUCLEOTIDE SEQUENCE [LARGE SCALE GENOMIC DNA]</scope>
    <source>
        <strain evidence="22 23">SYSU G07066</strain>
    </source>
</reference>
<dbReference type="InterPro" id="IPR011006">
    <property type="entry name" value="CheY-like_superfamily"/>
</dbReference>
<dbReference type="InterPro" id="IPR000700">
    <property type="entry name" value="PAS-assoc_C"/>
</dbReference>
<dbReference type="SMART" id="SM00086">
    <property type="entry name" value="PAC"/>
    <property type="match status" value="2"/>
</dbReference>
<dbReference type="EC" id="2.7.13.3" evidence="3"/>
<protein>
    <recommendedName>
        <fullName evidence="3">histidine kinase</fullName>
        <ecNumber evidence="3">2.7.13.3</ecNumber>
    </recommendedName>
</protein>
<feature type="transmembrane region" description="Helical" evidence="16">
    <location>
        <begin position="296"/>
        <end position="316"/>
    </location>
</feature>
<dbReference type="CDD" id="cd06225">
    <property type="entry name" value="HAMP"/>
    <property type="match status" value="1"/>
</dbReference>
<dbReference type="PANTHER" id="PTHR42878">
    <property type="entry name" value="TWO-COMPONENT HISTIDINE KINASE"/>
    <property type="match status" value="1"/>
</dbReference>
<dbReference type="Pfam" id="PF00989">
    <property type="entry name" value="PAS"/>
    <property type="match status" value="1"/>
</dbReference>
<dbReference type="EMBL" id="JBBLZC010000005">
    <property type="protein sequence ID" value="MEK0082921.1"/>
    <property type="molecule type" value="Genomic_DNA"/>
</dbReference>
<dbReference type="PROSITE" id="PS50885">
    <property type="entry name" value="HAMP"/>
    <property type="match status" value="1"/>
</dbReference>
<dbReference type="Pfam" id="PF02518">
    <property type="entry name" value="HATPase_c"/>
    <property type="match status" value="1"/>
</dbReference>
<feature type="domain" description="PAS" evidence="19">
    <location>
        <begin position="377"/>
        <end position="430"/>
    </location>
</feature>
<dbReference type="SMART" id="SM00091">
    <property type="entry name" value="PAS"/>
    <property type="match status" value="2"/>
</dbReference>
<dbReference type="SUPFAM" id="SSF47384">
    <property type="entry name" value="Homodimeric domain of signal transducing histidine kinase"/>
    <property type="match status" value="1"/>
</dbReference>
<dbReference type="CDD" id="cd00156">
    <property type="entry name" value="REC"/>
    <property type="match status" value="1"/>
</dbReference>
<dbReference type="InterPro" id="IPR033479">
    <property type="entry name" value="dCache_1"/>
</dbReference>
<evidence type="ECO:0000256" key="9">
    <source>
        <dbReference type="ARBA" id="ARBA00022777"/>
    </source>
</evidence>
<dbReference type="SMART" id="SM00448">
    <property type="entry name" value="REC"/>
    <property type="match status" value="1"/>
</dbReference>
<dbReference type="InterPro" id="IPR004358">
    <property type="entry name" value="Sig_transdc_His_kin-like_C"/>
</dbReference>
<dbReference type="PROSITE" id="PS50112">
    <property type="entry name" value="PAS"/>
    <property type="match status" value="2"/>
</dbReference>
<dbReference type="PROSITE" id="PS50110">
    <property type="entry name" value="RESPONSE_REGULATORY"/>
    <property type="match status" value="1"/>
</dbReference>
<dbReference type="SMART" id="SM00304">
    <property type="entry name" value="HAMP"/>
    <property type="match status" value="1"/>
</dbReference>
<evidence type="ECO:0000256" key="13">
    <source>
        <dbReference type="ARBA" id="ARBA00023136"/>
    </source>
</evidence>
<dbReference type="SUPFAM" id="SSF55785">
    <property type="entry name" value="PYP-like sensor domain (PAS domain)"/>
    <property type="match status" value="2"/>
</dbReference>
<keyword evidence="23" id="KW-1185">Reference proteome</keyword>
<keyword evidence="7 16" id="KW-0812">Transmembrane</keyword>
<dbReference type="InterPro" id="IPR035965">
    <property type="entry name" value="PAS-like_dom_sf"/>
</dbReference>
<dbReference type="Gene3D" id="3.30.565.10">
    <property type="entry name" value="Histidine kinase-like ATPase, C-terminal domain"/>
    <property type="match status" value="1"/>
</dbReference>
<dbReference type="InterPro" id="IPR013656">
    <property type="entry name" value="PAS_4"/>
</dbReference>
<keyword evidence="8" id="KW-0547">Nucleotide-binding</keyword>
<evidence type="ECO:0000256" key="7">
    <source>
        <dbReference type="ARBA" id="ARBA00022692"/>
    </source>
</evidence>
<keyword evidence="5 14" id="KW-0597">Phosphoprotein</keyword>
<name>A0ABU8XPY5_9PROT</name>
<gene>
    <name evidence="22" type="ORF">U1T56_07150</name>
</gene>
<feature type="domain" description="PAC" evidence="20">
    <location>
        <begin position="454"/>
        <end position="504"/>
    </location>
</feature>